<evidence type="ECO:0000313" key="5">
    <source>
        <dbReference type="EMBL" id="GJN88635.1"/>
    </source>
</evidence>
<feature type="compositionally biased region" description="Polar residues" evidence="4">
    <location>
        <begin position="1356"/>
        <end position="1387"/>
    </location>
</feature>
<reference evidence="5 6" key="1">
    <citation type="submission" date="2021-12" db="EMBL/GenBank/DDBJ databases">
        <title>High titer production of polyol ester of fatty acids by Rhodotorula paludigena BS15 towards product separation-free biomass refinery.</title>
        <authorList>
            <person name="Mano J."/>
            <person name="Ono H."/>
            <person name="Tanaka T."/>
            <person name="Naito K."/>
            <person name="Sushida H."/>
            <person name="Ike M."/>
            <person name="Tokuyasu K."/>
            <person name="Kitaoka M."/>
        </authorList>
    </citation>
    <scope>NUCLEOTIDE SEQUENCE [LARGE SCALE GENOMIC DNA]</scope>
    <source>
        <strain evidence="5 6">BS15</strain>
    </source>
</reference>
<keyword evidence="3" id="KW-0539">Nucleus</keyword>
<feature type="region of interest" description="Disordered" evidence="4">
    <location>
        <begin position="780"/>
        <end position="831"/>
    </location>
</feature>
<name>A0AAV5GGE5_9BASI</name>
<feature type="region of interest" description="Disordered" evidence="4">
    <location>
        <begin position="849"/>
        <end position="877"/>
    </location>
</feature>
<proteinExistence type="inferred from homology"/>
<feature type="compositionally biased region" description="Acidic residues" evidence="4">
    <location>
        <begin position="858"/>
        <end position="877"/>
    </location>
</feature>
<accession>A0AAV5GGE5</accession>
<feature type="compositionally biased region" description="Basic and acidic residues" evidence="4">
    <location>
        <begin position="796"/>
        <end position="808"/>
    </location>
</feature>
<dbReference type="GO" id="GO:0005730">
    <property type="term" value="C:nucleolus"/>
    <property type="evidence" value="ECO:0007669"/>
    <property type="project" value="InterPro"/>
</dbReference>
<keyword evidence="6" id="KW-1185">Reference proteome</keyword>
<dbReference type="GO" id="GO:0000182">
    <property type="term" value="F:rDNA binding"/>
    <property type="evidence" value="ECO:0007669"/>
    <property type="project" value="TreeGrafter"/>
</dbReference>
<dbReference type="Proteomes" id="UP001342314">
    <property type="component" value="Unassembled WGS sequence"/>
</dbReference>
<dbReference type="InterPro" id="IPR007015">
    <property type="entry name" value="DNA_pol_V/MYBBP1A"/>
</dbReference>
<feature type="compositionally biased region" description="Acidic residues" evidence="4">
    <location>
        <begin position="714"/>
        <end position="726"/>
    </location>
</feature>
<feature type="region of interest" description="Disordered" evidence="4">
    <location>
        <begin position="708"/>
        <end position="729"/>
    </location>
</feature>
<feature type="region of interest" description="Disordered" evidence="4">
    <location>
        <begin position="1"/>
        <end position="28"/>
    </location>
</feature>
<dbReference type="EMBL" id="BQKY01000003">
    <property type="protein sequence ID" value="GJN88635.1"/>
    <property type="molecule type" value="Genomic_DNA"/>
</dbReference>
<evidence type="ECO:0000313" key="6">
    <source>
        <dbReference type="Proteomes" id="UP001342314"/>
    </source>
</evidence>
<evidence type="ECO:0000256" key="4">
    <source>
        <dbReference type="SAM" id="MobiDB-lite"/>
    </source>
</evidence>
<feature type="region of interest" description="Disordered" evidence="4">
    <location>
        <begin position="283"/>
        <end position="307"/>
    </location>
</feature>
<protein>
    <recommendedName>
        <fullName evidence="7">Proteophosphoglycan ppg4</fullName>
    </recommendedName>
</protein>
<feature type="compositionally biased region" description="Low complexity" evidence="4">
    <location>
        <begin position="9"/>
        <end position="20"/>
    </location>
</feature>
<feature type="region of interest" description="Disordered" evidence="4">
    <location>
        <begin position="1229"/>
        <end position="1395"/>
    </location>
</feature>
<comment type="caution">
    <text evidence="5">The sequence shown here is derived from an EMBL/GenBank/DDBJ whole genome shotgun (WGS) entry which is preliminary data.</text>
</comment>
<evidence type="ECO:0000256" key="3">
    <source>
        <dbReference type="ARBA" id="ARBA00023242"/>
    </source>
</evidence>
<comment type="similarity">
    <text evidence="2">Belongs to the MYBBP1A family.</text>
</comment>
<dbReference type="GO" id="GO:0006355">
    <property type="term" value="P:regulation of DNA-templated transcription"/>
    <property type="evidence" value="ECO:0007669"/>
    <property type="project" value="InterPro"/>
</dbReference>
<evidence type="ECO:0000256" key="2">
    <source>
        <dbReference type="ARBA" id="ARBA00006809"/>
    </source>
</evidence>
<comment type="subcellular location">
    <subcellularLocation>
        <location evidence="1">Nucleus</location>
    </subcellularLocation>
</comment>
<dbReference type="InterPro" id="IPR016024">
    <property type="entry name" value="ARM-type_fold"/>
</dbReference>
<dbReference type="PANTHER" id="PTHR13213">
    <property type="entry name" value="MYB-BINDING PROTEIN 1A FAMILY MEMBER"/>
    <property type="match status" value="1"/>
</dbReference>
<feature type="compositionally biased region" description="Low complexity" evidence="4">
    <location>
        <begin position="1245"/>
        <end position="1275"/>
    </location>
</feature>
<dbReference type="SUPFAM" id="SSF48371">
    <property type="entry name" value="ARM repeat"/>
    <property type="match status" value="1"/>
</dbReference>
<feature type="compositionally biased region" description="Acidic residues" evidence="4">
    <location>
        <begin position="1291"/>
        <end position="1301"/>
    </location>
</feature>
<dbReference type="Pfam" id="PF04931">
    <property type="entry name" value="DNA_pol_phi"/>
    <property type="match status" value="1"/>
</dbReference>
<feature type="compositionally biased region" description="Acidic residues" evidence="4">
    <location>
        <begin position="812"/>
        <end position="831"/>
    </location>
</feature>
<organism evidence="5 6">
    <name type="scientific">Rhodotorula paludigena</name>
    <dbReference type="NCBI Taxonomy" id="86838"/>
    <lineage>
        <taxon>Eukaryota</taxon>
        <taxon>Fungi</taxon>
        <taxon>Dikarya</taxon>
        <taxon>Basidiomycota</taxon>
        <taxon>Pucciniomycotina</taxon>
        <taxon>Microbotryomycetes</taxon>
        <taxon>Sporidiobolales</taxon>
        <taxon>Sporidiobolaceae</taxon>
        <taxon>Rhodotorula</taxon>
    </lineage>
</organism>
<feature type="compositionally biased region" description="Acidic residues" evidence="4">
    <location>
        <begin position="780"/>
        <end position="791"/>
    </location>
</feature>
<evidence type="ECO:0000256" key="1">
    <source>
        <dbReference type="ARBA" id="ARBA00004123"/>
    </source>
</evidence>
<sequence>MAKGKRTQPAQPELAAAAAAPAPPPAPAGGRQSILPLFPLLSSHNAATRLDAAAQLVQVLPLAATAPSDPDTPYALKRLIAGLASSNEAARQGFAVALAQLVSLLPAESDLAARVLPQLIDATTPKAGTDAREERDLLFARLMGLHALVRAGVLVRSEGKTAADGENWKEVVQALVTLANKKTWIREPAYWVVCEALGALLEAPEQLSWKDEVVRWAVQRLVGDAREKARGFTPEKVAVVLVLQAHGVDADWTSLLAPTFPSGSLLSRSSLSALASALRGASSAAADGPSSGPKQGSNAVKTAKGAAAPAPGQAPHFVWKLLADAFFSSSASSSNVADRVPFTAFWSACIDHSLFASSSLPLKALGFSLIQLFLPLVPASDVPALLSTHAIHVLANHLRRETSGSGGEKTLSRVADKLVSSVLPAFFASSDAARAAALPVLKKLVSPPESQHNAFEPKVLERLVVKLPLAGTRGWVAHLRSVVLAPALAEAQDDAAIEGEGEGSDDAQSRDKAVAAQRNWALDQLLFVVRNASVEKDDDLVKGLLEFLAVVGWFDVKKEASKGARSYVAATPLTPLHRQSARTRFFSILASLLTAPAPLGGAAWLARALALLDNLAADTKHFSRAADDEEDDDEEDEGEGKALDARLQALHAALVPGKKDDESLARVKAAARALVEGVRLVAWDEGADEASDVLEGAVDAVEALVPALKGDGAGADDDDEDDEDEKPEPTTVVMDVLLALLRRPSAFVKAFTGPIVLKGLAEEVGLQAVELLRDIVAPEDEAPEDEDEQEGAEGAADAKKGKKQDKAKAPAAEDDSEDDDDEDADSSDDENVEIDEAFKNELLAALEAGGMGVPGADGSDDDEDEEMEGGDESEKELLDDDAMLALDERLADIFRANGGGRKSKKRDRQDDLHYRLRCLDLFDVLAHTKASSALLIPLYVPLFNLIRTASSAVESELQTKASKLLRFLVQPRKTADAAALVEPSDESSHAALEALEDLSRAAASTDDASLAPLCAQVAVALTKAAIALSPAASLAHAQEHIAELAAVSFEKYLTTKNAKTRVQPALTVELAKRAPAAVWGMLARVVELAGGDGKGEKVNAFRRMQAFELAQTLFTSFANLKTAESKTAVLAAIPSYRSALYSAISTSLTSATPEFDAARLKTLTKQALSSARQTVQLSSQAEAAKLWRPTEWAALVSQAQGSERFKGAIGVHTLLKQLVGVLGGSVEEAAKPAGGKKDKKRKAGAEAAQAAETQGTPAKKAKSAASPAGKPVSASKGKKQPPAPAVNPESEVQDESVEAADDGVQSGDVSMALTEDGATPSKKQRSAAGGSAKKEKKRRRDVGPADTAAEPLIDAASSTSFSLPSGSVPQRSTFASNQHNSTHSRGPSTAGADGRISLTKRYKSESGEKLGKVRNVLQAQWQARRDLRPKGLATLVGIFLTLYLLVGRILHWHRDTPVPCDALHQPGRLLINLTSPLHTHWRPFAEDRCPPLPKYLPALWELTHGPDRGFPQYQASVFSKEYQRIAAEPLPHAVVAKAAASPPADPIPFLRKHRAHPPTVLVIGDSVDRNGLVQFCQLFRRNVTISHYHDIRKHPPGPYPADLTKGHGPKFEGWDQRGLMHRCEVPYHDGSGVAMRVVNGFHYGMDALDEFNTPDHTDWHAPGKIETRIDELVVPAIEQLGGTDKVDVVQIHSGMWDLFSSFLSAKLTPLAASILSGRIYAVLQALFGMQDDKTKWSLTVPLTPEQLAWWQERMRHTIYHVRQRFPKARLVFRKLHRTDDAVAGTQYITNHFGHVLEGYQYFQEKVHPLLVPGGVTYAHNLVHQLRLAMESRKSWRRGWLWDS</sequence>
<evidence type="ECO:0008006" key="7">
    <source>
        <dbReference type="Google" id="ProtNLM"/>
    </source>
</evidence>
<gene>
    <name evidence="5" type="ORF">Rhopal_001601-T1</name>
</gene>
<dbReference type="PANTHER" id="PTHR13213:SF2">
    <property type="entry name" value="MYB-BINDING PROTEIN 1A"/>
    <property type="match status" value="1"/>
</dbReference>